<keyword evidence="2" id="KW-1185">Reference proteome</keyword>
<proteinExistence type="predicted"/>
<accession>S8DWA3</accession>
<dbReference type="EMBL" id="AUSU01004971">
    <property type="protein sequence ID" value="EPS64222.1"/>
    <property type="molecule type" value="Genomic_DNA"/>
</dbReference>
<dbReference type="PANTHER" id="PTHR12498:SF0">
    <property type="entry name" value="PROTEIN N-TERMINAL ASPARAGINE AMIDOHYDROLASE"/>
    <property type="match status" value="1"/>
</dbReference>
<dbReference type="GO" id="GO:0008418">
    <property type="term" value="F:protein-N-terminal asparagine amidohydrolase activity"/>
    <property type="evidence" value="ECO:0007669"/>
    <property type="project" value="InterPro"/>
</dbReference>
<feature type="non-terminal residue" evidence="1">
    <location>
        <position position="1"/>
    </location>
</feature>
<gene>
    <name evidence="1" type="ORF">M569_10559</name>
</gene>
<dbReference type="GO" id="GO:0006511">
    <property type="term" value="P:ubiquitin-dependent protein catabolic process"/>
    <property type="evidence" value="ECO:0007669"/>
    <property type="project" value="TreeGrafter"/>
</dbReference>
<reference evidence="1 2" key="1">
    <citation type="journal article" date="2013" name="BMC Genomics">
        <title>The miniature genome of a carnivorous plant Genlisea aurea contains a low number of genes and short non-coding sequences.</title>
        <authorList>
            <person name="Leushkin E.V."/>
            <person name="Sutormin R.A."/>
            <person name="Nabieva E.R."/>
            <person name="Penin A.A."/>
            <person name="Kondrashov A.S."/>
            <person name="Logacheva M.D."/>
        </authorList>
    </citation>
    <scope>NUCLEOTIDE SEQUENCE [LARGE SCALE GENOMIC DNA]</scope>
</reference>
<dbReference type="PANTHER" id="PTHR12498">
    <property type="entry name" value="N-TERMINAL ASPARAGINE AMIDOHYDROLASE"/>
    <property type="match status" value="1"/>
</dbReference>
<dbReference type="GO" id="GO:0005634">
    <property type="term" value="C:nucleus"/>
    <property type="evidence" value="ECO:0007669"/>
    <property type="project" value="TreeGrafter"/>
</dbReference>
<dbReference type="AlphaFoldDB" id="S8DWA3"/>
<dbReference type="Pfam" id="PF14736">
    <property type="entry name" value="N_Asn_amidohyd"/>
    <property type="match status" value="1"/>
</dbReference>
<dbReference type="InterPro" id="IPR026750">
    <property type="entry name" value="NTAN1"/>
</dbReference>
<evidence type="ECO:0000313" key="1">
    <source>
        <dbReference type="EMBL" id="EPS64222.1"/>
    </source>
</evidence>
<dbReference type="Proteomes" id="UP000015453">
    <property type="component" value="Unassembled WGS sequence"/>
</dbReference>
<evidence type="ECO:0000313" key="2">
    <source>
        <dbReference type="Proteomes" id="UP000015453"/>
    </source>
</evidence>
<name>S8DWA3_9LAMI</name>
<dbReference type="OrthoDB" id="539995at2759"/>
<comment type="caution">
    <text evidence="1">The sequence shown here is derived from an EMBL/GenBank/DDBJ whole genome shotgun (WGS) entry which is preliminary data.</text>
</comment>
<protein>
    <submittedName>
        <fullName evidence="1">Uncharacterized protein</fullName>
    </submittedName>
</protein>
<sequence>EGYSYPLCGKIVEALRNRGEMFDIRTFHVLERNTRRDSDGLGYPVFHGFAMETANGSVFPASFDETTRCPDELVRRIRVSASFEDPDSINRLLDTYDTLCDRFVITPITWTIRQKRTALMLRDLSDAEMLQICSTSPHAESPEFVENERRKIEYLIRYRGFEETFPWKRNRVFGRREDGRW</sequence>
<feature type="non-terminal residue" evidence="1">
    <location>
        <position position="181"/>
    </location>
</feature>
<organism evidence="1 2">
    <name type="scientific">Genlisea aurea</name>
    <dbReference type="NCBI Taxonomy" id="192259"/>
    <lineage>
        <taxon>Eukaryota</taxon>
        <taxon>Viridiplantae</taxon>
        <taxon>Streptophyta</taxon>
        <taxon>Embryophyta</taxon>
        <taxon>Tracheophyta</taxon>
        <taxon>Spermatophyta</taxon>
        <taxon>Magnoliopsida</taxon>
        <taxon>eudicotyledons</taxon>
        <taxon>Gunneridae</taxon>
        <taxon>Pentapetalae</taxon>
        <taxon>asterids</taxon>
        <taxon>lamiids</taxon>
        <taxon>Lamiales</taxon>
        <taxon>Lentibulariaceae</taxon>
        <taxon>Genlisea</taxon>
    </lineage>
</organism>